<dbReference type="EMBL" id="CP012029">
    <property type="protein sequence ID" value="ALO25894.1"/>
    <property type="molecule type" value="Genomic_DNA"/>
</dbReference>
<accession>A0A0S2IQE6</accession>
<reference evidence="1 2" key="1">
    <citation type="journal article" date="2015" name="PLoS Negl. Trop. Dis.">
        <title>Distribution of Plasmids in Distinct Leptospira Pathogenic Species.</title>
        <authorList>
            <person name="Wang Y."/>
            <person name="Zhuang X."/>
            <person name="Zhong Y."/>
            <person name="Zhang C."/>
            <person name="Zhang Y."/>
            <person name="Zeng L."/>
            <person name="Zhu Y."/>
            <person name="He P."/>
            <person name="Dong K."/>
            <person name="Pal U."/>
            <person name="Guo X."/>
            <person name="Qin J."/>
        </authorList>
    </citation>
    <scope>NUCLEOTIDE SEQUENCE [LARGE SCALE GENOMIC DNA]</scope>
    <source>
        <strain evidence="1 2">56604</strain>
    </source>
</reference>
<dbReference type="AlphaFoldDB" id="A0A0S2IQE6"/>
<sequence length="52" mass="6162">MLFSFQVLGQTLKKRIRWPYRNSIFVSAMFYLYCSNTQGIRVKIVSIPIFAE</sequence>
<name>A0A0S2IQE6_LEPBO</name>
<evidence type="ECO:0000313" key="2">
    <source>
        <dbReference type="Proteomes" id="UP000058857"/>
    </source>
</evidence>
<evidence type="ECO:0000313" key="1">
    <source>
        <dbReference type="EMBL" id="ALO25894.1"/>
    </source>
</evidence>
<proteinExistence type="predicted"/>
<protein>
    <submittedName>
        <fullName evidence="1">Uncharacterized protein</fullName>
    </submittedName>
</protein>
<dbReference type="Proteomes" id="UP000058857">
    <property type="component" value="Chromosome 1"/>
</dbReference>
<gene>
    <name evidence="1" type="ORF">LBBP_01605</name>
</gene>
<dbReference type="PATRIC" id="fig|280505.15.peg.1567"/>
<organism evidence="1">
    <name type="scientific">Leptospira borgpetersenii serovar Ballum</name>
    <dbReference type="NCBI Taxonomy" id="280505"/>
    <lineage>
        <taxon>Bacteria</taxon>
        <taxon>Pseudomonadati</taxon>
        <taxon>Spirochaetota</taxon>
        <taxon>Spirochaetia</taxon>
        <taxon>Leptospirales</taxon>
        <taxon>Leptospiraceae</taxon>
        <taxon>Leptospira</taxon>
    </lineage>
</organism>